<reference evidence="9 10" key="1">
    <citation type="submission" date="2020-08" db="EMBL/GenBank/DDBJ databases">
        <title>Sequencing the genomes of 1000 actinobacteria strains.</title>
        <authorList>
            <person name="Klenk H.-P."/>
        </authorList>
    </citation>
    <scope>NUCLEOTIDE SEQUENCE [LARGE SCALE GENOMIC DNA]</scope>
    <source>
        <strain evidence="9 10">DSM 44786</strain>
    </source>
</reference>
<keyword evidence="3 7" id="KW-0812">Transmembrane</keyword>
<feature type="domain" description="Type II secretion system protein GspF" evidence="8">
    <location>
        <begin position="122"/>
        <end position="244"/>
    </location>
</feature>
<dbReference type="RefSeq" id="WP_184917615.1">
    <property type="nucleotide sequence ID" value="NZ_JACHJR010000001.1"/>
</dbReference>
<comment type="subcellular location">
    <subcellularLocation>
        <location evidence="1">Cell membrane</location>
        <topology evidence="1">Multi-pass membrane protein</topology>
    </subcellularLocation>
</comment>
<evidence type="ECO:0000313" key="10">
    <source>
        <dbReference type="Proteomes" id="UP000573327"/>
    </source>
</evidence>
<dbReference type="EMBL" id="JACHJR010000001">
    <property type="protein sequence ID" value="MBB4948296.1"/>
    <property type="molecule type" value="Genomic_DNA"/>
</dbReference>
<dbReference type="AlphaFoldDB" id="A0A7W7SFA9"/>
<dbReference type="GO" id="GO:0005886">
    <property type="term" value="C:plasma membrane"/>
    <property type="evidence" value="ECO:0007669"/>
    <property type="project" value="UniProtKB-SubCell"/>
</dbReference>
<evidence type="ECO:0000256" key="5">
    <source>
        <dbReference type="ARBA" id="ARBA00023136"/>
    </source>
</evidence>
<feature type="transmembrane region" description="Helical" evidence="7">
    <location>
        <begin position="232"/>
        <end position="250"/>
    </location>
</feature>
<keyword evidence="2" id="KW-1003">Cell membrane</keyword>
<dbReference type="InterPro" id="IPR018076">
    <property type="entry name" value="T2SS_GspF_dom"/>
</dbReference>
<accession>A0A7W7SFA9</accession>
<evidence type="ECO:0000256" key="1">
    <source>
        <dbReference type="ARBA" id="ARBA00004651"/>
    </source>
</evidence>
<evidence type="ECO:0000259" key="8">
    <source>
        <dbReference type="Pfam" id="PF00482"/>
    </source>
</evidence>
<evidence type="ECO:0000256" key="6">
    <source>
        <dbReference type="SAM" id="MobiDB-lite"/>
    </source>
</evidence>
<sequence length="331" mass="33741">MTTDQMLVIAAGAVGLAAGLTFRRWRHARTVRRAGALLGGPARGGARAGRWAVLGRARPAWLVPELLLLPAGLLAGQLSRSPVPPLLAAVAVLPVRRWRSRRRRAAEARRRAAAVVELCAGLAAELRSGATPQQALHSVLGRASTLTEGLGAESSARLAAGRYGADVPAALRSVAELPGGRGAAAVAACWQVTAESGTGLAPGLDQLADALRAERALAEEIESELSGPRTTVAVLAALPLVGLLLGAALGAEPVRILLHTPAGLACLAAGALLEAAGLAWTARIVRAAEDAPEQSGRAGSGCGLSRTRAGAPPQDRWVGSDASSVRAEVAW</sequence>
<feature type="transmembrane region" description="Helical" evidence="7">
    <location>
        <begin position="256"/>
        <end position="280"/>
    </location>
</feature>
<evidence type="ECO:0000256" key="7">
    <source>
        <dbReference type="SAM" id="Phobius"/>
    </source>
</evidence>
<evidence type="ECO:0000313" key="9">
    <source>
        <dbReference type="EMBL" id="MBB4948296.1"/>
    </source>
</evidence>
<protein>
    <submittedName>
        <fullName evidence="9">Tight adherence protein B</fullName>
    </submittedName>
</protein>
<gene>
    <name evidence="9" type="ORF">F4556_003831</name>
</gene>
<organism evidence="9 10">
    <name type="scientific">Kitasatospora gansuensis</name>
    <dbReference type="NCBI Taxonomy" id="258050"/>
    <lineage>
        <taxon>Bacteria</taxon>
        <taxon>Bacillati</taxon>
        <taxon>Actinomycetota</taxon>
        <taxon>Actinomycetes</taxon>
        <taxon>Kitasatosporales</taxon>
        <taxon>Streptomycetaceae</taxon>
        <taxon>Kitasatospora</taxon>
    </lineage>
</organism>
<evidence type="ECO:0000256" key="2">
    <source>
        <dbReference type="ARBA" id="ARBA00022475"/>
    </source>
</evidence>
<dbReference type="PANTHER" id="PTHR35007:SF4">
    <property type="entry name" value="CONSERVED TRANSMEMBRANE PROTEIN-RELATED"/>
    <property type="match status" value="1"/>
</dbReference>
<keyword evidence="5 7" id="KW-0472">Membrane</keyword>
<dbReference type="Pfam" id="PF00482">
    <property type="entry name" value="T2SSF"/>
    <property type="match status" value="1"/>
</dbReference>
<dbReference type="Proteomes" id="UP000573327">
    <property type="component" value="Unassembled WGS sequence"/>
</dbReference>
<name>A0A7W7SFA9_9ACTN</name>
<keyword evidence="4 7" id="KW-1133">Transmembrane helix</keyword>
<feature type="region of interest" description="Disordered" evidence="6">
    <location>
        <begin position="293"/>
        <end position="331"/>
    </location>
</feature>
<evidence type="ECO:0000256" key="3">
    <source>
        <dbReference type="ARBA" id="ARBA00022692"/>
    </source>
</evidence>
<evidence type="ECO:0000256" key="4">
    <source>
        <dbReference type="ARBA" id="ARBA00022989"/>
    </source>
</evidence>
<keyword evidence="10" id="KW-1185">Reference proteome</keyword>
<proteinExistence type="predicted"/>
<comment type="caution">
    <text evidence="9">The sequence shown here is derived from an EMBL/GenBank/DDBJ whole genome shotgun (WGS) entry which is preliminary data.</text>
</comment>
<feature type="transmembrane region" description="Helical" evidence="7">
    <location>
        <begin position="6"/>
        <end position="23"/>
    </location>
</feature>
<dbReference type="PANTHER" id="PTHR35007">
    <property type="entry name" value="INTEGRAL MEMBRANE PROTEIN-RELATED"/>
    <property type="match status" value="1"/>
</dbReference>